<name>A0A4C1T490_EUMVA</name>
<evidence type="ECO:0000313" key="3">
    <source>
        <dbReference type="Proteomes" id="UP000299102"/>
    </source>
</evidence>
<dbReference type="Proteomes" id="UP000299102">
    <property type="component" value="Unassembled WGS sequence"/>
</dbReference>
<feature type="region of interest" description="Disordered" evidence="1">
    <location>
        <begin position="41"/>
        <end position="61"/>
    </location>
</feature>
<comment type="caution">
    <text evidence="2">The sequence shown here is derived from an EMBL/GenBank/DDBJ whole genome shotgun (WGS) entry which is preliminary data.</text>
</comment>
<gene>
    <name evidence="2" type="ORF">EVAR_77092_1</name>
</gene>
<organism evidence="2 3">
    <name type="scientific">Eumeta variegata</name>
    <name type="common">Bagworm moth</name>
    <name type="synonym">Eumeta japonica</name>
    <dbReference type="NCBI Taxonomy" id="151549"/>
    <lineage>
        <taxon>Eukaryota</taxon>
        <taxon>Metazoa</taxon>
        <taxon>Ecdysozoa</taxon>
        <taxon>Arthropoda</taxon>
        <taxon>Hexapoda</taxon>
        <taxon>Insecta</taxon>
        <taxon>Pterygota</taxon>
        <taxon>Neoptera</taxon>
        <taxon>Endopterygota</taxon>
        <taxon>Lepidoptera</taxon>
        <taxon>Glossata</taxon>
        <taxon>Ditrysia</taxon>
        <taxon>Tineoidea</taxon>
        <taxon>Psychidae</taxon>
        <taxon>Oiketicinae</taxon>
        <taxon>Eumeta</taxon>
    </lineage>
</organism>
<proteinExistence type="predicted"/>
<accession>A0A4C1T490</accession>
<reference evidence="2 3" key="1">
    <citation type="journal article" date="2019" name="Commun. Biol.">
        <title>The bagworm genome reveals a unique fibroin gene that provides high tensile strength.</title>
        <authorList>
            <person name="Kono N."/>
            <person name="Nakamura H."/>
            <person name="Ohtoshi R."/>
            <person name="Tomita M."/>
            <person name="Numata K."/>
            <person name="Arakawa K."/>
        </authorList>
    </citation>
    <scope>NUCLEOTIDE SEQUENCE [LARGE SCALE GENOMIC DNA]</scope>
</reference>
<dbReference type="EMBL" id="BGZK01000031">
    <property type="protein sequence ID" value="GBP08380.1"/>
    <property type="molecule type" value="Genomic_DNA"/>
</dbReference>
<dbReference type="AlphaFoldDB" id="A0A4C1T490"/>
<keyword evidence="3" id="KW-1185">Reference proteome</keyword>
<evidence type="ECO:0000256" key="1">
    <source>
        <dbReference type="SAM" id="MobiDB-lite"/>
    </source>
</evidence>
<protein>
    <submittedName>
        <fullName evidence="2">Uncharacterized protein</fullName>
    </submittedName>
</protein>
<dbReference type="OrthoDB" id="8958038at2759"/>
<evidence type="ECO:0000313" key="2">
    <source>
        <dbReference type="EMBL" id="GBP08380.1"/>
    </source>
</evidence>
<sequence length="133" mass="15140">MQHYHERFNPPQHRDEREISRRCDRNTKIAPNVNGAELTEVCRGAGRAGTPTSSPTPSRVRGRLFRDWSVTIGNRHERNTGRYSRTTRAVHIELAESLSSDSMILALRRFIARRGTPSDIRTTARISSAQTKN</sequence>